<feature type="region of interest" description="Disordered" evidence="1">
    <location>
        <begin position="1"/>
        <end position="21"/>
    </location>
</feature>
<dbReference type="Proteomes" id="UP000815325">
    <property type="component" value="Unassembled WGS sequence"/>
</dbReference>
<comment type="caution">
    <text evidence="2">The sequence shown here is derived from an EMBL/GenBank/DDBJ whole genome shotgun (WGS) entry which is preliminary data.</text>
</comment>
<reference evidence="2" key="1">
    <citation type="submission" date="2017-08" db="EMBL/GenBank/DDBJ databases">
        <authorList>
            <person name="Polle J.E."/>
            <person name="Barry K."/>
            <person name="Cushman J."/>
            <person name="Schmutz J."/>
            <person name="Tran D."/>
            <person name="Hathwaick L.T."/>
            <person name="Yim W.C."/>
            <person name="Jenkins J."/>
            <person name="Mckie-Krisberg Z.M."/>
            <person name="Prochnik S."/>
            <person name="Lindquist E."/>
            <person name="Dockter R.B."/>
            <person name="Adam C."/>
            <person name="Molina H."/>
            <person name="Bunkerborg J."/>
            <person name="Jin E."/>
            <person name="Buchheim M."/>
            <person name="Magnuson J."/>
        </authorList>
    </citation>
    <scope>NUCLEOTIDE SEQUENCE</scope>
    <source>
        <strain evidence="2">CCAP 19/18</strain>
    </source>
</reference>
<sequence length="338" mass="37556">MKEEAKKKKNKKKAVSELEGQAAQEQNMAALNEVMANAQAAPKAATPQGPGYWIPGGIGNKHVLPQGGNQEDQVADKGSHDISRNVKFLERMFTKWQCSQRLGPSPGTNSREARFPYLELLEAIDDFIDALLTPKNQAIGAFTMSIQTYFRVNNFDLNAKKTSTGELVDPMLKRLAGMKGYENLNELDKAKLELALLAKPKRKDDSNTNPVADLIMKRKFQKVKAAAGIIKMAEFVGRGYGRRKAKVGDGDSSDDEDQGKEALKTKKRDQKSGQNKMPYGPWISNGILERGNKVAEQRMGQFRKVSGTPKRQRVESKTASLSTMIFCAVRVIHYIHNT</sequence>
<name>A0ABQ7GRQ3_DUNSA</name>
<keyword evidence="3" id="KW-1185">Reference proteome</keyword>
<evidence type="ECO:0000256" key="1">
    <source>
        <dbReference type="SAM" id="MobiDB-lite"/>
    </source>
</evidence>
<evidence type="ECO:0000313" key="2">
    <source>
        <dbReference type="EMBL" id="KAF5837275.1"/>
    </source>
</evidence>
<protein>
    <submittedName>
        <fullName evidence="2">Uncharacterized protein</fullName>
    </submittedName>
</protein>
<feature type="region of interest" description="Disordered" evidence="1">
    <location>
        <begin position="243"/>
        <end position="282"/>
    </location>
</feature>
<evidence type="ECO:0000313" key="3">
    <source>
        <dbReference type="Proteomes" id="UP000815325"/>
    </source>
</evidence>
<proteinExistence type="predicted"/>
<organism evidence="2 3">
    <name type="scientific">Dunaliella salina</name>
    <name type="common">Green alga</name>
    <name type="synonym">Protococcus salinus</name>
    <dbReference type="NCBI Taxonomy" id="3046"/>
    <lineage>
        <taxon>Eukaryota</taxon>
        <taxon>Viridiplantae</taxon>
        <taxon>Chlorophyta</taxon>
        <taxon>core chlorophytes</taxon>
        <taxon>Chlorophyceae</taxon>
        <taxon>CS clade</taxon>
        <taxon>Chlamydomonadales</taxon>
        <taxon>Dunaliellaceae</taxon>
        <taxon>Dunaliella</taxon>
    </lineage>
</organism>
<dbReference type="EMBL" id="MU069622">
    <property type="protein sequence ID" value="KAF5837275.1"/>
    <property type="molecule type" value="Genomic_DNA"/>
</dbReference>
<gene>
    <name evidence="2" type="ORF">DUNSADRAFT_4602</name>
</gene>
<accession>A0ABQ7GRQ3</accession>